<feature type="chain" id="PRO_5047254162" description="SipW-cognate class signal peptide" evidence="1">
    <location>
        <begin position="30"/>
        <end position="160"/>
    </location>
</feature>
<reference evidence="2 3" key="1">
    <citation type="submission" date="2022-06" db="EMBL/GenBank/DDBJ databases">
        <title>New Species of the Genus Actinoplanes, ActinopZanes ferrugineus.</title>
        <authorList>
            <person name="Ding P."/>
        </authorList>
    </citation>
    <scope>NUCLEOTIDE SEQUENCE [LARGE SCALE GENOMIC DNA]</scope>
    <source>
        <strain evidence="2 3">TRM88003</strain>
    </source>
</reference>
<dbReference type="Proteomes" id="UP001523369">
    <property type="component" value="Unassembled WGS sequence"/>
</dbReference>
<accession>A0ABT1DNA2</accession>
<comment type="caution">
    <text evidence="2">The sequence shown here is derived from an EMBL/GenBank/DDBJ whole genome shotgun (WGS) entry which is preliminary data.</text>
</comment>
<keyword evidence="3" id="KW-1185">Reference proteome</keyword>
<evidence type="ECO:0000256" key="1">
    <source>
        <dbReference type="SAM" id="SignalP"/>
    </source>
</evidence>
<evidence type="ECO:0008006" key="4">
    <source>
        <dbReference type="Google" id="ProtNLM"/>
    </source>
</evidence>
<dbReference type="EMBL" id="JAMYJR010000017">
    <property type="protein sequence ID" value="MCO8272311.1"/>
    <property type="molecule type" value="Genomic_DNA"/>
</dbReference>
<name>A0ABT1DNA2_9ACTN</name>
<sequence>MRQFTKRSAAILTGSVLAVAGGTAAFAYASGWFQGSSNTTVATSTIGNVTATIDLRAGGATNKFFPGKIVQLQGVSLNNPNDYKVKITAVDVITVEGGGDCTQSLAGFSFPELNTSTVFDPGTTASVDLGDLKMSENASELCANKPGIVVKATLKGEVAA</sequence>
<organism evidence="2 3">
    <name type="scientific">Paractinoplanes aksuensis</name>
    <dbReference type="NCBI Taxonomy" id="2939490"/>
    <lineage>
        <taxon>Bacteria</taxon>
        <taxon>Bacillati</taxon>
        <taxon>Actinomycetota</taxon>
        <taxon>Actinomycetes</taxon>
        <taxon>Micromonosporales</taxon>
        <taxon>Micromonosporaceae</taxon>
        <taxon>Paractinoplanes</taxon>
    </lineage>
</organism>
<evidence type="ECO:0000313" key="3">
    <source>
        <dbReference type="Proteomes" id="UP001523369"/>
    </source>
</evidence>
<protein>
    <recommendedName>
        <fullName evidence="4">SipW-cognate class signal peptide</fullName>
    </recommendedName>
</protein>
<keyword evidence="1" id="KW-0732">Signal</keyword>
<dbReference type="RefSeq" id="WP_253238418.1">
    <property type="nucleotide sequence ID" value="NZ_JAMYJR010000017.1"/>
</dbReference>
<proteinExistence type="predicted"/>
<evidence type="ECO:0000313" key="2">
    <source>
        <dbReference type="EMBL" id="MCO8272311.1"/>
    </source>
</evidence>
<gene>
    <name evidence="2" type="ORF">M1L60_17090</name>
</gene>
<feature type="signal peptide" evidence="1">
    <location>
        <begin position="1"/>
        <end position="29"/>
    </location>
</feature>